<evidence type="ECO:0000313" key="1">
    <source>
        <dbReference type="EMBL" id="QHT14146.1"/>
    </source>
</evidence>
<protein>
    <submittedName>
        <fullName evidence="1">Uncharacterized protein</fullName>
    </submittedName>
</protein>
<dbReference type="AlphaFoldDB" id="A0A6C0DAX4"/>
<sequence>MNVLNRAEIIDQYLSKCRHNRSNHLARKGAHYELSTIDTNTARAIQSTARDIPLLDQCEIVILDKTADHGLPHTRPPNYICLPTSLCASSPNKDFITTLIHEAIHVHQRDYPDVWDTQLRRIGWSPVSTDIIPSEFTERVRINPDTCMNPFWAWEQYYVPLPIFRSDITPQLNDVHIKWFDTRHNTLSPKSPQTFLNRYGNMSYIEHPYEIYADLYSRRGLKTGEEIINQLNRE</sequence>
<name>A0A6C0DAX4_9ZZZZ</name>
<organism evidence="1">
    <name type="scientific">viral metagenome</name>
    <dbReference type="NCBI Taxonomy" id="1070528"/>
    <lineage>
        <taxon>unclassified sequences</taxon>
        <taxon>metagenomes</taxon>
        <taxon>organismal metagenomes</taxon>
    </lineage>
</organism>
<dbReference type="EMBL" id="MN739580">
    <property type="protein sequence ID" value="QHT14146.1"/>
    <property type="molecule type" value="Genomic_DNA"/>
</dbReference>
<accession>A0A6C0DAX4</accession>
<reference evidence="1" key="1">
    <citation type="journal article" date="2020" name="Nature">
        <title>Giant virus diversity and host interactions through global metagenomics.</title>
        <authorList>
            <person name="Schulz F."/>
            <person name="Roux S."/>
            <person name="Paez-Espino D."/>
            <person name="Jungbluth S."/>
            <person name="Walsh D.A."/>
            <person name="Denef V.J."/>
            <person name="McMahon K.D."/>
            <person name="Konstantinidis K.T."/>
            <person name="Eloe-Fadrosh E.A."/>
            <person name="Kyrpides N.C."/>
            <person name="Woyke T."/>
        </authorList>
    </citation>
    <scope>NUCLEOTIDE SEQUENCE</scope>
    <source>
        <strain evidence="1">GVMAG-M-3300023174-137</strain>
    </source>
</reference>
<proteinExistence type="predicted"/>